<dbReference type="PANTHER" id="PTHR36444:SF2">
    <property type="entry name" value="TRANSCRIPTIONAL REGULATOR PROTEIN YOBU-RELATED"/>
    <property type="match status" value="1"/>
</dbReference>
<name>A0A081P0E4_9BACL</name>
<reference evidence="2 3" key="1">
    <citation type="submission" date="2014-06" db="EMBL/GenBank/DDBJ databases">
        <title>Draft genome sequence of Paenibacillus sp. MSt1.</title>
        <authorList>
            <person name="Aw Y.K."/>
            <person name="Ong K.S."/>
            <person name="Gan H.M."/>
            <person name="Lee S.M."/>
        </authorList>
    </citation>
    <scope>NUCLEOTIDE SEQUENCE [LARGE SCALE GENOMIC DNA]</scope>
    <source>
        <strain evidence="2 3">MSt1</strain>
    </source>
</reference>
<sequence>METSFASKPAMNLVGVSARTTNQRETGPDGAIPRLWNDFFAANLSRIDGLSEPHLTYVLYTNYESDVNGAYTVLIGHAWAKEAAPEGLAVEAVPEARYVVFKSERGPVARVVTEAWQRIWAWFETSSYERAYTGDFEVYDARGFDPGDAEVEIYVAVREA</sequence>
<accession>A0A081P0E4</accession>
<dbReference type="InterPro" id="IPR053182">
    <property type="entry name" value="YobU-like_regulator"/>
</dbReference>
<evidence type="ECO:0000259" key="1">
    <source>
        <dbReference type="SMART" id="SM00871"/>
    </source>
</evidence>
<gene>
    <name evidence="2" type="ORF">ET33_10735</name>
</gene>
<keyword evidence="3" id="KW-1185">Reference proteome</keyword>
<dbReference type="InterPro" id="IPR011256">
    <property type="entry name" value="Reg_factor_effector_dom_sf"/>
</dbReference>
<evidence type="ECO:0000313" key="3">
    <source>
        <dbReference type="Proteomes" id="UP000028123"/>
    </source>
</evidence>
<dbReference type="InterPro" id="IPR010499">
    <property type="entry name" value="AraC_E-bd"/>
</dbReference>
<organism evidence="2 3">
    <name type="scientific">Paenibacillus tyrfis</name>
    <dbReference type="NCBI Taxonomy" id="1501230"/>
    <lineage>
        <taxon>Bacteria</taxon>
        <taxon>Bacillati</taxon>
        <taxon>Bacillota</taxon>
        <taxon>Bacilli</taxon>
        <taxon>Bacillales</taxon>
        <taxon>Paenibacillaceae</taxon>
        <taxon>Paenibacillus</taxon>
    </lineage>
</organism>
<dbReference type="AlphaFoldDB" id="A0A081P0E4"/>
<proteinExistence type="predicted"/>
<comment type="caution">
    <text evidence="2">The sequence shown here is derived from an EMBL/GenBank/DDBJ whole genome shotgun (WGS) entry which is preliminary data.</text>
</comment>
<dbReference type="Gene3D" id="3.20.80.10">
    <property type="entry name" value="Regulatory factor, effector binding domain"/>
    <property type="match status" value="1"/>
</dbReference>
<dbReference type="RefSeq" id="WP_036686419.1">
    <property type="nucleotide sequence ID" value="NZ_FYEP01000002.1"/>
</dbReference>
<dbReference type="Proteomes" id="UP000028123">
    <property type="component" value="Unassembled WGS sequence"/>
</dbReference>
<dbReference type="OrthoDB" id="9801008at2"/>
<dbReference type="SUPFAM" id="SSF55136">
    <property type="entry name" value="Probable bacterial effector-binding domain"/>
    <property type="match status" value="1"/>
</dbReference>
<dbReference type="InterPro" id="IPR029441">
    <property type="entry name" value="Cass2"/>
</dbReference>
<feature type="domain" description="AraC effector-binding" evidence="1">
    <location>
        <begin position="1"/>
        <end position="158"/>
    </location>
</feature>
<dbReference type="EMBL" id="JNVM01000017">
    <property type="protein sequence ID" value="KEQ24167.1"/>
    <property type="molecule type" value="Genomic_DNA"/>
</dbReference>
<protein>
    <submittedName>
        <fullName evidence="2">Transcriptional regulator</fullName>
    </submittedName>
</protein>
<dbReference type="PANTHER" id="PTHR36444">
    <property type="entry name" value="TRANSCRIPTIONAL REGULATOR PROTEIN YOBU-RELATED"/>
    <property type="match status" value="1"/>
</dbReference>
<evidence type="ECO:0000313" key="2">
    <source>
        <dbReference type="EMBL" id="KEQ24167.1"/>
    </source>
</evidence>
<dbReference type="eggNOG" id="COG3708">
    <property type="taxonomic scope" value="Bacteria"/>
</dbReference>
<dbReference type="SMART" id="SM00871">
    <property type="entry name" value="AraC_E_bind"/>
    <property type="match status" value="1"/>
</dbReference>
<dbReference type="Pfam" id="PF14526">
    <property type="entry name" value="Cass2"/>
    <property type="match status" value="1"/>
</dbReference>